<dbReference type="EMBL" id="JABCIY010000316">
    <property type="protein sequence ID" value="KAF7185616.1"/>
    <property type="molecule type" value="Genomic_DNA"/>
</dbReference>
<reference evidence="3" key="1">
    <citation type="submission" date="2020-04" db="EMBL/GenBank/DDBJ databases">
        <title>Draft genome resource of the tomato pathogen Pseudocercospora fuligena.</title>
        <authorList>
            <person name="Zaccaron A."/>
        </authorList>
    </citation>
    <scope>NUCLEOTIDE SEQUENCE</scope>
    <source>
        <strain evidence="3">PF001</strain>
    </source>
</reference>
<protein>
    <recommendedName>
        <fullName evidence="2">BTB domain-containing protein</fullName>
    </recommendedName>
</protein>
<feature type="compositionally biased region" description="Low complexity" evidence="1">
    <location>
        <begin position="1"/>
        <end position="14"/>
    </location>
</feature>
<comment type="caution">
    <text evidence="3">The sequence shown here is derived from an EMBL/GenBank/DDBJ whole genome shotgun (WGS) entry which is preliminary data.</text>
</comment>
<dbReference type="SMART" id="SM00225">
    <property type="entry name" value="BTB"/>
    <property type="match status" value="2"/>
</dbReference>
<evidence type="ECO:0000259" key="2">
    <source>
        <dbReference type="PROSITE" id="PS50097"/>
    </source>
</evidence>
<sequence>RDTSSTLLARATSSHFLQSPNPQEDSTMPIHTANSKRSSAMVATKRQSSAPHAAPNAKRAKFRHDGSTRVKKIYKGEALQRMYESGEWSDLSIKIKDSSKTFTVHKAVLCPAWEYARAACTRGFVETQTSVIELPEDEHVVAAILRHYYELPLELPETDMEAFLIRLRVAIDKYGVGGLIKEIEEEFQICLDAMDYTQCVEVGLAVFEEDGYHMENMRQAAVKAAARDMDDVVRDDEVWAQIQESPEFMRQALIAALPGPPIPADMRGFERGAVKRACDSIEAHEQAKHMRSRQLSGSHMHTTFRRLPSYSFKSLILSSSFHSTTIAFYSQRSTVQHTKMEPPNTSAQKRKRDEEQEKPQQIGLLERLYESEEWTDLEIEGLTKTFRVHKAVVCSNSAWFSKACQPGRFIEGKANRVKFSYSEPVVDAVLQYLYELPVSVLDLENEAGDLDIKQLCKILVELQLAVDFLQLQDKQLKKDIKHAFREAFYKLEDFEDIVEIGAVVFLEPEHLFIKFRETVMHRTIPWVEEIISSESALEHLKRSSEYVEKVVEIRTKQLYYEDGHKAYMQLG</sequence>
<feature type="compositionally biased region" description="Polar residues" evidence="1">
    <location>
        <begin position="15"/>
        <end position="26"/>
    </location>
</feature>
<dbReference type="InterPro" id="IPR011333">
    <property type="entry name" value="SKP1/BTB/POZ_sf"/>
</dbReference>
<feature type="region of interest" description="Disordered" evidence="1">
    <location>
        <begin position="334"/>
        <end position="360"/>
    </location>
</feature>
<dbReference type="PANTHER" id="PTHR47843:SF5">
    <property type="entry name" value="BTB_POZ DOMAIN PROTEIN"/>
    <property type="match status" value="1"/>
</dbReference>
<name>A0A8H6R8V1_9PEZI</name>
<dbReference type="PROSITE" id="PS50097">
    <property type="entry name" value="BTB"/>
    <property type="match status" value="2"/>
</dbReference>
<dbReference type="CDD" id="cd18186">
    <property type="entry name" value="BTB_POZ_ZBTB_KLHL-like"/>
    <property type="match status" value="1"/>
</dbReference>
<feature type="domain" description="BTB" evidence="2">
    <location>
        <begin position="89"/>
        <end position="157"/>
    </location>
</feature>
<dbReference type="PANTHER" id="PTHR47843">
    <property type="entry name" value="BTB DOMAIN-CONTAINING PROTEIN-RELATED"/>
    <property type="match status" value="1"/>
</dbReference>
<dbReference type="Proteomes" id="UP000660729">
    <property type="component" value="Unassembled WGS sequence"/>
</dbReference>
<keyword evidence="4" id="KW-1185">Reference proteome</keyword>
<accession>A0A8H6R8V1</accession>
<feature type="region of interest" description="Disordered" evidence="1">
    <location>
        <begin position="1"/>
        <end position="38"/>
    </location>
</feature>
<feature type="domain" description="BTB" evidence="2">
    <location>
        <begin position="375"/>
        <end position="442"/>
    </location>
</feature>
<dbReference type="InterPro" id="IPR000210">
    <property type="entry name" value="BTB/POZ_dom"/>
</dbReference>
<dbReference type="Gene3D" id="3.30.710.10">
    <property type="entry name" value="Potassium Channel Kv1.1, Chain A"/>
    <property type="match status" value="2"/>
</dbReference>
<dbReference type="OrthoDB" id="6359816at2759"/>
<evidence type="ECO:0000313" key="3">
    <source>
        <dbReference type="EMBL" id="KAF7185616.1"/>
    </source>
</evidence>
<gene>
    <name evidence="3" type="ORF">HII31_13113</name>
</gene>
<dbReference type="SUPFAM" id="SSF54695">
    <property type="entry name" value="POZ domain"/>
    <property type="match status" value="2"/>
</dbReference>
<feature type="non-terminal residue" evidence="3">
    <location>
        <position position="1"/>
    </location>
</feature>
<evidence type="ECO:0000313" key="4">
    <source>
        <dbReference type="Proteomes" id="UP000660729"/>
    </source>
</evidence>
<proteinExistence type="predicted"/>
<dbReference type="AlphaFoldDB" id="A0A8H6R8V1"/>
<organism evidence="3 4">
    <name type="scientific">Pseudocercospora fuligena</name>
    <dbReference type="NCBI Taxonomy" id="685502"/>
    <lineage>
        <taxon>Eukaryota</taxon>
        <taxon>Fungi</taxon>
        <taxon>Dikarya</taxon>
        <taxon>Ascomycota</taxon>
        <taxon>Pezizomycotina</taxon>
        <taxon>Dothideomycetes</taxon>
        <taxon>Dothideomycetidae</taxon>
        <taxon>Mycosphaerellales</taxon>
        <taxon>Mycosphaerellaceae</taxon>
        <taxon>Pseudocercospora</taxon>
    </lineage>
</organism>
<dbReference type="Pfam" id="PF00651">
    <property type="entry name" value="BTB"/>
    <property type="match status" value="2"/>
</dbReference>
<evidence type="ECO:0000256" key="1">
    <source>
        <dbReference type="SAM" id="MobiDB-lite"/>
    </source>
</evidence>
<feature type="compositionally biased region" description="Polar residues" evidence="1">
    <location>
        <begin position="334"/>
        <end position="347"/>
    </location>
</feature>